<proteinExistence type="predicted"/>
<evidence type="ECO:0000256" key="3">
    <source>
        <dbReference type="ARBA" id="ARBA00022603"/>
    </source>
</evidence>
<feature type="domain" description="CheR-type methyltransferase" evidence="7">
    <location>
        <begin position="1"/>
        <end position="271"/>
    </location>
</feature>
<dbReference type="PRINTS" id="PR00996">
    <property type="entry name" value="CHERMTFRASE"/>
</dbReference>
<dbReference type="GO" id="GO:0032259">
    <property type="term" value="P:methylation"/>
    <property type="evidence" value="ECO:0007669"/>
    <property type="project" value="UniProtKB-KW"/>
</dbReference>
<dbReference type="InterPro" id="IPR050903">
    <property type="entry name" value="Bact_Chemotaxis_MeTrfase"/>
</dbReference>
<dbReference type="PANTHER" id="PTHR24422:SF21">
    <property type="entry name" value="CHEMOTAXIS PROTEIN METHYLTRANSFERASE 1"/>
    <property type="match status" value="1"/>
</dbReference>
<dbReference type="Pfam" id="PF03705">
    <property type="entry name" value="CheR_N"/>
    <property type="match status" value="1"/>
</dbReference>
<dbReference type="InterPro" id="IPR022642">
    <property type="entry name" value="CheR_C"/>
</dbReference>
<dbReference type="InterPro" id="IPR022641">
    <property type="entry name" value="CheR_N"/>
</dbReference>
<keyword evidence="6" id="KW-0472">Membrane</keyword>
<sequence>MNGHLSSQAFQLFQKYIEENCGIVIRDEKAYLIESRLSKFLIRFGLSGFEELYNMLRQQKQAALTEEIIDAITTNETLWFRDKTPWEVLEDQLLPKYIEAIRQGRGGKIRIWSAACATGQEPYSIAMCIDRYLLRHGIADITLNDFEIVATDISHTVLQLAKLGKYDNITMARGMTLEYREQYFRQEGRTWLLDERIKNSVQFKQFNLQNSFIGLGFFDLIFFRYVAIYFSEALKKEIMKKISNSLTKEGVLILGNSEVFLDYNEYFEAEFYKNANFYTVRGGCYENIIRG</sequence>
<evidence type="ECO:0000256" key="6">
    <source>
        <dbReference type="SAM" id="Phobius"/>
    </source>
</evidence>
<keyword evidence="6" id="KW-0812">Transmembrane</keyword>
<keyword evidence="4 8" id="KW-0808">Transferase</keyword>
<dbReference type="Pfam" id="PF01739">
    <property type="entry name" value="CheR"/>
    <property type="match status" value="1"/>
</dbReference>
<dbReference type="GO" id="GO:0008983">
    <property type="term" value="F:protein-glutamate O-methyltransferase activity"/>
    <property type="evidence" value="ECO:0007669"/>
    <property type="project" value="UniProtKB-EC"/>
</dbReference>
<evidence type="ECO:0000313" key="8">
    <source>
        <dbReference type="EMBL" id="SFM06569.1"/>
    </source>
</evidence>
<evidence type="ECO:0000256" key="1">
    <source>
        <dbReference type="ARBA" id="ARBA00001541"/>
    </source>
</evidence>
<evidence type="ECO:0000256" key="4">
    <source>
        <dbReference type="ARBA" id="ARBA00022679"/>
    </source>
</evidence>
<comment type="catalytic activity">
    <reaction evidence="1">
        <text>L-glutamyl-[protein] + S-adenosyl-L-methionine = [protein]-L-glutamate 5-O-methyl ester + S-adenosyl-L-homocysteine</text>
        <dbReference type="Rhea" id="RHEA:24452"/>
        <dbReference type="Rhea" id="RHEA-COMP:10208"/>
        <dbReference type="Rhea" id="RHEA-COMP:10311"/>
        <dbReference type="ChEBI" id="CHEBI:29973"/>
        <dbReference type="ChEBI" id="CHEBI:57856"/>
        <dbReference type="ChEBI" id="CHEBI:59789"/>
        <dbReference type="ChEBI" id="CHEBI:82795"/>
        <dbReference type="EC" id="2.1.1.80"/>
    </reaction>
</comment>
<evidence type="ECO:0000313" key="9">
    <source>
        <dbReference type="Proteomes" id="UP000199520"/>
    </source>
</evidence>
<keyword evidence="3 8" id="KW-0489">Methyltransferase</keyword>
<protein>
    <recommendedName>
        <fullName evidence="2">protein-glutamate O-methyltransferase</fullName>
        <ecNumber evidence="2">2.1.1.80</ecNumber>
    </recommendedName>
</protein>
<dbReference type="SUPFAM" id="SSF47757">
    <property type="entry name" value="Chemotaxis receptor methyltransferase CheR, N-terminal domain"/>
    <property type="match status" value="1"/>
</dbReference>
<dbReference type="PANTHER" id="PTHR24422">
    <property type="entry name" value="CHEMOTAXIS PROTEIN METHYLTRANSFERASE"/>
    <property type="match status" value="1"/>
</dbReference>
<dbReference type="InterPro" id="IPR029063">
    <property type="entry name" value="SAM-dependent_MTases_sf"/>
</dbReference>
<dbReference type="PROSITE" id="PS50123">
    <property type="entry name" value="CHER"/>
    <property type="match status" value="1"/>
</dbReference>
<keyword evidence="5" id="KW-0949">S-adenosyl-L-methionine</keyword>
<dbReference type="EMBL" id="FOTS01000037">
    <property type="protein sequence ID" value="SFM06569.1"/>
    <property type="molecule type" value="Genomic_DNA"/>
</dbReference>
<dbReference type="EC" id="2.1.1.80" evidence="2"/>
<evidence type="ECO:0000256" key="2">
    <source>
        <dbReference type="ARBA" id="ARBA00012534"/>
    </source>
</evidence>
<dbReference type="InterPro" id="IPR036804">
    <property type="entry name" value="CheR_N_sf"/>
</dbReference>
<dbReference type="SUPFAM" id="SSF53335">
    <property type="entry name" value="S-adenosyl-L-methionine-dependent methyltransferases"/>
    <property type="match status" value="1"/>
</dbReference>
<evidence type="ECO:0000259" key="7">
    <source>
        <dbReference type="PROSITE" id="PS50123"/>
    </source>
</evidence>
<dbReference type="InterPro" id="IPR000780">
    <property type="entry name" value="CheR_MeTrfase"/>
</dbReference>
<keyword evidence="9" id="KW-1185">Reference proteome</keyword>
<dbReference type="Gene3D" id="1.10.155.10">
    <property type="entry name" value="Chemotaxis receptor methyltransferase CheR, N-terminal domain"/>
    <property type="match status" value="1"/>
</dbReference>
<dbReference type="STRING" id="1123291.SAMN04490355_103743"/>
<dbReference type="AlphaFoldDB" id="A0A1I4MTI9"/>
<evidence type="ECO:0000256" key="5">
    <source>
        <dbReference type="ARBA" id="ARBA00022691"/>
    </source>
</evidence>
<dbReference type="SMART" id="SM00138">
    <property type="entry name" value="MeTrc"/>
    <property type="match status" value="1"/>
</dbReference>
<organism evidence="8 9">
    <name type="scientific">Pelosinus propionicus DSM 13327</name>
    <dbReference type="NCBI Taxonomy" id="1123291"/>
    <lineage>
        <taxon>Bacteria</taxon>
        <taxon>Bacillati</taxon>
        <taxon>Bacillota</taxon>
        <taxon>Negativicutes</taxon>
        <taxon>Selenomonadales</taxon>
        <taxon>Sporomusaceae</taxon>
        <taxon>Pelosinus</taxon>
    </lineage>
</organism>
<dbReference type="Gene3D" id="3.40.50.150">
    <property type="entry name" value="Vaccinia Virus protein VP39"/>
    <property type="match status" value="1"/>
</dbReference>
<accession>A0A1I4MTI9</accession>
<keyword evidence="6" id="KW-1133">Transmembrane helix</keyword>
<feature type="transmembrane region" description="Helical" evidence="6">
    <location>
        <begin position="212"/>
        <end position="231"/>
    </location>
</feature>
<dbReference type="OrthoDB" id="9816309at2"/>
<gene>
    <name evidence="8" type="ORF">SAMN04490355_103743</name>
</gene>
<name>A0A1I4MTI9_9FIRM</name>
<reference evidence="9" key="1">
    <citation type="submission" date="2016-10" db="EMBL/GenBank/DDBJ databases">
        <authorList>
            <person name="Varghese N."/>
            <person name="Submissions S."/>
        </authorList>
    </citation>
    <scope>NUCLEOTIDE SEQUENCE [LARGE SCALE GENOMIC DNA]</scope>
    <source>
        <strain evidence="9">DSM 13327</strain>
    </source>
</reference>
<dbReference type="Proteomes" id="UP000199520">
    <property type="component" value="Unassembled WGS sequence"/>
</dbReference>